<dbReference type="Proteomes" id="UP000828048">
    <property type="component" value="Chromosome 7"/>
</dbReference>
<protein>
    <submittedName>
        <fullName evidence="1">Uncharacterized protein</fullName>
    </submittedName>
</protein>
<name>A0ACB7Y6T2_9ERIC</name>
<evidence type="ECO:0000313" key="2">
    <source>
        <dbReference type="Proteomes" id="UP000828048"/>
    </source>
</evidence>
<gene>
    <name evidence="1" type="ORF">Vadar_006005</name>
</gene>
<accession>A0ACB7Y6T2</accession>
<keyword evidence="2" id="KW-1185">Reference proteome</keyword>
<organism evidence="1 2">
    <name type="scientific">Vaccinium darrowii</name>
    <dbReference type="NCBI Taxonomy" id="229202"/>
    <lineage>
        <taxon>Eukaryota</taxon>
        <taxon>Viridiplantae</taxon>
        <taxon>Streptophyta</taxon>
        <taxon>Embryophyta</taxon>
        <taxon>Tracheophyta</taxon>
        <taxon>Spermatophyta</taxon>
        <taxon>Magnoliopsida</taxon>
        <taxon>eudicotyledons</taxon>
        <taxon>Gunneridae</taxon>
        <taxon>Pentapetalae</taxon>
        <taxon>asterids</taxon>
        <taxon>Ericales</taxon>
        <taxon>Ericaceae</taxon>
        <taxon>Vaccinioideae</taxon>
        <taxon>Vaccinieae</taxon>
        <taxon>Vaccinium</taxon>
    </lineage>
</organism>
<proteinExistence type="predicted"/>
<reference evidence="1 2" key="1">
    <citation type="journal article" date="2021" name="Hortic Res">
        <title>High-quality reference genome and annotation aids understanding of berry development for evergreen blueberry (Vaccinium darrowii).</title>
        <authorList>
            <person name="Yu J."/>
            <person name="Hulse-Kemp A.M."/>
            <person name="Babiker E."/>
            <person name="Staton M."/>
        </authorList>
    </citation>
    <scope>NUCLEOTIDE SEQUENCE [LARGE SCALE GENOMIC DNA]</scope>
    <source>
        <strain evidence="2">cv. NJ 8807/NJ 8810</strain>
        <tissue evidence="1">Young leaf</tissue>
    </source>
</reference>
<dbReference type="EMBL" id="CM037157">
    <property type="protein sequence ID" value="KAH7848674.1"/>
    <property type="molecule type" value="Genomic_DNA"/>
</dbReference>
<evidence type="ECO:0000313" key="1">
    <source>
        <dbReference type="EMBL" id="KAH7848674.1"/>
    </source>
</evidence>
<comment type="caution">
    <text evidence="1">The sequence shown here is derived from an EMBL/GenBank/DDBJ whole genome shotgun (WGS) entry which is preliminary data.</text>
</comment>
<sequence length="375" mass="42651">MEPAKIDWETIHSVFVKDDLFEHYNAPQWVDFSAPDQDSIDDDDAWFCKPDCNHPNTIEDFLQRTTSPSKVIQRSPMSEILPLGDRNKRDANLKRRGLAQPLFSSPKYSKYDRFVEDGENQNLNFPTTPSHQQTSLKAAAAIKSSTEKKKHTNSFSHKEERPPHLKSTLSARNLFGGRDILSHITEFCNDLKKLATRAKESENVEKNPAVVKISKENECDGEGMGELDDVGEKERKPLLEVKKERCEMEKSIVKEKLRRKKRADEAENIPISLDVKNVKRKEGDALSQIRTCPPSPQCFSAGRGPSKATPLKANRSRPPERGILQELDRCCNIELPKEEAADKNNRGRTPSIVAEREEPRTLDVFWFLKPCTLSS</sequence>